<evidence type="ECO:0000256" key="7">
    <source>
        <dbReference type="ARBA" id="ARBA00023209"/>
    </source>
</evidence>
<keyword evidence="8" id="KW-0456">Lyase</keyword>
<dbReference type="Proteomes" id="UP000185093">
    <property type="component" value="Unassembled WGS sequence"/>
</dbReference>
<keyword evidence="7" id="KW-0594">Phospholipid biosynthesis</keyword>
<comment type="caution">
    <text evidence="12">The sequence shown here is derived from an EMBL/GenBank/DDBJ whole genome shotgun (WGS) entry which is preliminary data.</text>
</comment>
<evidence type="ECO:0000256" key="5">
    <source>
        <dbReference type="ARBA" id="ARBA00023136"/>
    </source>
</evidence>
<name>A0ABY1JCY5_9BACT</name>
<organism evidence="12 13">
    <name type="scientific">Acetomicrobium flavidum</name>
    <dbReference type="NCBI Taxonomy" id="49896"/>
    <lineage>
        <taxon>Bacteria</taxon>
        <taxon>Thermotogati</taxon>
        <taxon>Synergistota</taxon>
        <taxon>Synergistia</taxon>
        <taxon>Synergistales</taxon>
        <taxon>Acetomicrobiaceae</taxon>
        <taxon>Acetomicrobium</taxon>
    </lineage>
</organism>
<evidence type="ECO:0000256" key="9">
    <source>
        <dbReference type="ARBA" id="ARBA00023264"/>
    </source>
</evidence>
<protein>
    <submittedName>
        <fullName evidence="12">Phosphatidylserine decarboxylase</fullName>
    </submittedName>
</protein>
<evidence type="ECO:0000256" key="3">
    <source>
        <dbReference type="ARBA" id="ARBA00022793"/>
    </source>
</evidence>
<keyword evidence="13" id="KW-1185">Reference proteome</keyword>
<evidence type="ECO:0000256" key="4">
    <source>
        <dbReference type="ARBA" id="ARBA00023098"/>
    </source>
</evidence>
<evidence type="ECO:0000256" key="8">
    <source>
        <dbReference type="ARBA" id="ARBA00023239"/>
    </source>
</evidence>
<evidence type="ECO:0000313" key="12">
    <source>
        <dbReference type="EMBL" id="SIN66666.1"/>
    </source>
</evidence>
<keyword evidence="9" id="KW-1208">Phospholipid metabolism</keyword>
<dbReference type="RefSeq" id="WP_074199439.1">
    <property type="nucleotide sequence ID" value="NZ_DAONLC010000020.1"/>
</dbReference>
<evidence type="ECO:0000256" key="11">
    <source>
        <dbReference type="SAM" id="Phobius"/>
    </source>
</evidence>
<feature type="transmembrane region" description="Helical" evidence="11">
    <location>
        <begin position="20"/>
        <end position="43"/>
    </location>
</feature>
<evidence type="ECO:0000256" key="10">
    <source>
        <dbReference type="ARBA" id="ARBA00023317"/>
    </source>
</evidence>
<dbReference type="EMBL" id="FSQZ01000001">
    <property type="protein sequence ID" value="SIN66666.1"/>
    <property type="molecule type" value="Genomic_DNA"/>
</dbReference>
<keyword evidence="10" id="KW-0670">Pyruvate</keyword>
<keyword evidence="6" id="KW-0865">Zymogen</keyword>
<accession>A0ABY1JCY5</accession>
<evidence type="ECO:0000256" key="1">
    <source>
        <dbReference type="ARBA" id="ARBA00022475"/>
    </source>
</evidence>
<dbReference type="InterPro" id="IPR003817">
    <property type="entry name" value="PS_Dcarbxylase"/>
</dbReference>
<evidence type="ECO:0000313" key="13">
    <source>
        <dbReference type="Proteomes" id="UP000185093"/>
    </source>
</evidence>
<dbReference type="InterPro" id="IPR033175">
    <property type="entry name" value="PSD-A"/>
</dbReference>
<dbReference type="PANTHER" id="PTHR35809">
    <property type="entry name" value="ARCHAETIDYLSERINE DECARBOXYLASE PROENZYME-RELATED"/>
    <property type="match status" value="1"/>
</dbReference>
<keyword evidence="11" id="KW-0812">Transmembrane</keyword>
<reference evidence="12 13" key="1">
    <citation type="submission" date="2016-11" db="EMBL/GenBank/DDBJ databases">
        <authorList>
            <person name="Varghese N."/>
            <person name="Submissions S."/>
        </authorList>
    </citation>
    <scope>NUCLEOTIDE SEQUENCE [LARGE SCALE GENOMIC DNA]</scope>
    <source>
        <strain evidence="12 13">DSM 20664</strain>
    </source>
</reference>
<evidence type="ECO:0000256" key="6">
    <source>
        <dbReference type="ARBA" id="ARBA00023145"/>
    </source>
</evidence>
<keyword evidence="1" id="KW-1003">Cell membrane</keyword>
<dbReference type="Pfam" id="PF02666">
    <property type="entry name" value="PS_Dcarbxylase"/>
    <property type="match status" value="1"/>
</dbReference>
<keyword evidence="2" id="KW-0444">Lipid biosynthesis</keyword>
<keyword evidence="5 11" id="KW-0472">Membrane</keyword>
<keyword evidence="11" id="KW-1133">Transmembrane helix</keyword>
<keyword evidence="4" id="KW-0443">Lipid metabolism</keyword>
<sequence length="217" mass="23425">MGLAREGVVPVVTALFMTMGAWLISPVLGVILGLCTAFLAWFYREPHVDVPTDPLSFVSPANGKVVELEVVDAPFAGKSTKIGIFMSVMDVHVNRIPYDGKISFLDYKRGKHLVAFAPKSSEVNERLYAGLETKYGNVLLVQIAGLLARRIACRVRVGQRVPKGDAYGMIRFGSKVDVYLPLAIKPMVKIGDKVKAGSSVIGLASDEGSELSGQESI</sequence>
<keyword evidence="3" id="KW-0210">Decarboxylase</keyword>
<evidence type="ECO:0000256" key="2">
    <source>
        <dbReference type="ARBA" id="ARBA00022516"/>
    </source>
</evidence>
<proteinExistence type="predicted"/>
<gene>
    <name evidence="12" type="ORF">SAMN05444368_0946</name>
</gene>
<dbReference type="PANTHER" id="PTHR35809:SF1">
    <property type="entry name" value="ARCHAETIDYLSERINE DECARBOXYLASE PROENZYME-RELATED"/>
    <property type="match status" value="1"/>
</dbReference>